<evidence type="ECO:0000256" key="6">
    <source>
        <dbReference type="ARBA" id="ARBA00023004"/>
    </source>
</evidence>
<feature type="transmembrane region" description="Helical" evidence="9">
    <location>
        <begin position="734"/>
        <end position="756"/>
    </location>
</feature>
<dbReference type="SUPFAM" id="SSF54862">
    <property type="entry name" value="4Fe-4S ferredoxins"/>
    <property type="match status" value="1"/>
</dbReference>
<organism evidence="11 12">
    <name type="scientific">Edaphobacter modestus</name>
    <dbReference type="NCBI Taxonomy" id="388466"/>
    <lineage>
        <taxon>Bacteria</taxon>
        <taxon>Pseudomonadati</taxon>
        <taxon>Acidobacteriota</taxon>
        <taxon>Terriglobia</taxon>
        <taxon>Terriglobales</taxon>
        <taxon>Acidobacteriaceae</taxon>
        <taxon>Edaphobacter</taxon>
    </lineage>
</organism>
<dbReference type="InterPro" id="IPR019108">
    <property type="entry name" value="Caa3_assmbl_CtaG-rel"/>
</dbReference>
<feature type="transmembrane region" description="Helical" evidence="9">
    <location>
        <begin position="255"/>
        <end position="277"/>
    </location>
</feature>
<dbReference type="AlphaFoldDB" id="A0A4V2G449"/>
<gene>
    <name evidence="11" type="ORF">BDD14_0992</name>
</gene>
<dbReference type="PROSITE" id="PS51379">
    <property type="entry name" value="4FE4S_FER_2"/>
    <property type="match status" value="1"/>
</dbReference>
<feature type="transmembrane region" description="Helical" evidence="9">
    <location>
        <begin position="175"/>
        <end position="192"/>
    </location>
</feature>
<evidence type="ECO:0000256" key="2">
    <source>
        <dbReference type="ARBA" id="ARBA00022475"/>
    </source>
</evidence>
<evidence type="ECO:0000256" key="7">
    <source>
        <dbReference type="ARBA" id="ARBA00023014"/>
    </source>
</evidence>
<dbReference type="GO" id="GO:0051536">
    <property type="term" value="F:iron-sulfur cluster binding"/>
    <property type="evidence" value="ECO:0007669"/>
    <property type="project" value="UniProtKB-KW"/>
</dbReference>
<dbReference type="PROSITE" id="PS00198">
    <property type="entry name" value="4FE4S_FER_1"/>
    <property type="match status" value="1"/>
</dbReference>
<dbReference type="PANTHER" id="PTHR30224:SF4">
    <property type="entry name" value="ELECTRON TRANSPORT PROTEIN YCCM-RELATED"/>
    <property type="match status" value="1"/>
</dbReference>
<feature type="transmembrane region" description="Helical" evidence="9">
    <location>
        <begin position="136"/>
        <end position="155"/>
    </location>
</feature>
<evidence type="ECO:0000313" key="12">
    <source>
        <dbReference type="Proteomes" id="UP000292958"/>
    </source>
</evidence>
<dbReference type="Proteomes" id="UP000292958">
    <property type="component" value="Unassembled WGS sequence"/>
</dbReference>
<dbReference type="RefSeq" id="WP_130417792.1">
    <property type="nucleotide sequence ID" value="NZ_SHKW01000001.1"/>
</dbReference>
<evidence type="ECO:0000259" key="10">
    <source>
        <dbReference type="PROSITE" id="PS51379"/>
    </source>
</evidence>
<sequence>MVPQLSTASSSAIQQALASSWAIPPWTTLLLLLTALVYLRGWRKGHALRPGELPSWRAACFFFGLASLWLAIASPLDALSRFLLLAHMVQHLVLMTVAPPLLLLGAPSVPLLRGLPRALIQEFLGPLLSIRLLRRAAHILLHPAFAWLAMNIAYLGWHVPAAYELTLRSDAWHEFEHACFFITSLLFWWTVLQPWPSRSVWSRWAAVPYLITADLVNTGLSAFLAFSGRVLYPTYAASPRIFDISALNDQIAAGAFMWVAGSTLYLVPAVAIVFHLLSSPRYRQHAKPAGKFVILQPKPSAATRFDILKLPVIGYLLRARYGRQMLQAVSLLLIALVIAHGLMPNQMAAMNLAGVFTWNIVRALALLAILFAGNLFCMACPFMLPREVGHRLGLARFRWPSWLRLKWIGIALIAVFFFSYERFSLWDNPTRTAWLLIAYFATAFAVDTFFKGASFCKYVCPIGQFNFAASLVSPITLDVSSQSTCTACTTRDCIRGNPQQRGCELDLYLPQKVGNLDCTLCMDCVKACPHDNIGLYPRSPAVDILDSHPRSSLGSLAGRIDIAVLTLVLIFAAFANAAVMVAPGRRLLQTFASRLPFTATTFGSAFAVAFPFILALAIFVLLTRMMHRSSRSTEPTRTFFTRYALALLPLGLGLWAAHLLFHLVTSLPTIPLVFLQALHDLGLSAVTLPAWNSMATFSGASLLQFQLALLDGGLLLALYLGWRLSCQLAPDRRWSACAPFSLTTIALYALAFWLLLQPMEMRNMMNMAWSLLEPMAGNSV</sequence>
<dbReference type="InterPro" id="IPR017900">
    <property type="entry name" value="4Fe4S_Fe_S_CS"/>
</dbReference>
<feature type="transmembrane region" description="Helical" evidence="9">
    <location>
        <begin position="54"/>
        <end position="72"/>
    </location>
</feature>
<keyword evidence="5 9" id="KW-1133">Transmembrane helix</keyword>
<comment type="subcellular location">
    <subcellularLocation>
        <location evidence="1">Cell membrane</location>
        <topology evidence="1">Multi-pass membrane protein</topology>
    </subcellularLocation>
</comment>
<evidence type="ECO:0000256" key="8">
    <source>
        <dbReference type="ARBA" id="ARBA00023136"/>
    </source>
</evidence>
<comment type="caution">
    <text evidence="11">The sequence shown here is derived from an EMBL/GenBank/DDBJ whole genome shotgun (WGS) entry which is preliminary data.</text>
</comment>
<reference evidence="11 12" key="1">
    <citation type="submission" date="2019-02" db="EMBL/GenBank/DDBJ databases">
        <title>Genomic Encyclopedia of Archaeal and Bacterial Type Strains, Phase II (KMG-II): from individual species to whole genera.</title>
        <authorList>
            <person name="Goeker M."/>
        </authorList>
    </citation>
    <scope>NUCLEOTIDE SEQUENCE [LARGE SCALE GENOMIC DNA]</scope>
    <source>
        <strain evidence="11 12">DSM 18101</strain>
    </source>
</reference>
<evidence type="ECO:0000313" key="11">
    <source>
        <dbReference type="EMBL" id="RZU39606.1"/>
    </source>
</evidence>
<dbReference type="InterPro" id="IPR017896">
    <property type="entry name" value="4Fe4S_Fe-S-bd"/>
</dbReference>
<dbReference type="PANTHER" id="PTHR30224">
    <property type="entry name" value="ELECTRON TRANSPORT PROTEIN"/>
    <property type="match status" value="1"/>
</dbReference>
<keyword evidence="6" id="KW-0408">Iron</keyword>
<feature type="transmembrane region" description="Helical" evidence="9">
    <location>
        <begin position="92"/>
        <end position="115"/>
    </location>
</feature>
<feature type="transmembrane region" description="Helical" evidence="9">
    <location>
        <begin position="643"/>
        <end position="664"/>
    </location>
</feature>
<feature type="transmembrane region" description="Helical" evidence="9">
    <location>
        <begin position="602"/>
        <end position="622"/>
    </location>
</feature>
<evidence type="ECO:0000256" key="5">
    <source>
        <dbReference type="ARBA" id="ARBA00022989"/>
    </source>
</evidence>
<dbReference type="EMBL" id="SHKW01000001">
    <property type="protein sequence ID" value="RZU39606.1"/>
    <property type="molecule type" value="Genomic_DNA"/>
</dbReference>
<feature type="transmembrane region" description="Helical" evidence="9">
    <location>
        <begin position="204"/>
        <end position="226"/>
    </location>
</feature>
<keyword evidence="3 9" id="KW-0812">Transmembrane</keyword>
<feature type="transmembrane region" description="Helical" evidence="9">
    <location>
        <begin position="23"/>
        <end position="42"/>
    </location>
</feature>
<dbReference type="GO" id="GO:0005886">
    <property type="term" value="C:plasma membrane"/>
    <property type="evidence" value="ECO:0007669"/>
    <property type="project" value="UniProtKB-SubCell"/>
</dbReference>
<keyword evidence="12" id="KW-1185">Reference proteome</keyword>
<feature type="domain" description="4Fe-4S ferredoxin-type" evidence="10">
    <location>
        <begin position="509"/>
        <end position="538"/>
    </location>
</feature>
<dbReference type="Pfam" id="PF09678">
    <property type="entry name" value="Caa3_CtaG"/>
    <property type="match status" value="1"/>
</dbReference>
<feature type="transmembrane region" description="Helical" evidence="9">
    <location>
        <begin position="363"/>
        <end position="384"/>
    </location>
</feature>
<feature type="transmembrane region" description="Helical" evidence="9">
    <location>
        <begin position="703"/>
        <end position="722"/>
    </location>
</feature>
<feature type="transmembrane region" description="Helical" evidence="9">
    <location>
        <begin position="325"/>
        <end position="343"/>
    </location>
</feature>
<dbReference type="InterPro" id="IPR052378">
    <property type="entry name" value="NosR_regulator"/>
</dbReference>
<dbReference type="OrthoDB" id="9808789at2"/>
<evidence type="ECO:0000256" key="4">
    <source>
        <dbReference type="ARBA" id="ARBA00022723"/>
    </source>
</evidence>
<name>A0A4V2G449_9BACT</name>
<keyword evidence="2" id="KW-1003">Cell membrane</keyword>
<feature type="transmembrane region" description="Helical" evidence="9">
    <location>
        <begin position="405"/>
        <end position="420"/>
    </location>
</feature>
<dbReference type="GO" id="GO:0046872">
    <property type="term" value="F:metal ion binding"/>
    <property type="evidence" value="ECO:0007669"/>
    <property type="project" value="UniProtKB-KW"/>
</dbReference>
<keyword evidence="7" id="KW-0411">Iron-sulfur</keyword>
<feature type="transmembrane region" description="Helical" evidence="9">
    <location>
        <begin position="560"/>
        <end position="582"/>
    </location>
</feature>
<proteinExistence type="predicted"/>
<keyword evidence="4" id="KW-0479">Metal-binding</keyword>
<feature type="transmembrane region" description="Helical" evidence="9">
    <location>
        <begin position="432"/>
        <end position="450"/>
    </location>
</feature>
<accession>A0A4V2G449</accession>
<evidence type="ECO:0000256" key="1">
    <source>
        <dbReference type="ARBA" id="ARBA00004651"/>
    </source>
</evidence>
<keyword evidence="8 9" id="KW-0472">Membrane</keyword>
<protein>
    <submittedName>
        <fullName evidence="11">Cytochrome c oxidase assembly factor CtaG</fullName>
    </submittedName>
</protein>
<evidence type="ECO:0000256" key="3">
    <source>
        <dbReference type="ARBA" id="ARBA00022692"/>
    </source>
</evidence>
<evidence type="ECO:0000256" key="9">
    <source>
        <dbReference type="SAM" id="Phobius"/>
    </source>
</evidence>